<dbReference type="OrthoDB" id="9791837at2"/>
<keyword evidence="3" id="KW-0830">Ubiquinone</keyword>
<evidence type="ECO:0000256" key="1">
    <source>
        <dbReference type="ARBA" id="ARBA00022679"/>
    </source>
</evidence>
<dbReference type="EMBL" id="FLRA01000014">
    <property type="protein sequence ID" value="SBT17932.1"/>
    <property type="molecule type" value="Genomic_DNA"/>
</dbReference>
<gene>
    <name evidence="3" type="primary">ubiG_2</name>
    <name evidence="3" type="ORF">MGA5115_02049</name>
    <name evidence="4" type="ORF">MGA5116_01355</name>
</gene>
<keyword evidence="1 3" id="KW-0808">Transferase</keyword>
<keyword evidence="5" id="KW-1185">Reference proteome</keyword>
<dbReference type="EC" id="2.1.1.222" evidence="3"/>
<dbReference type="Proteomes" id="UP000092840">
    <property type="component" value="Unassembled WGS sequence"/>
</dbReference>
<dbReference type="Gene3D" id="3.40.50.150">
    <property type="entry name" value="Vaccinia Virus protein VP39"/>
    <property type="match status" value="1"/>
</dbReference>
<reference evidence="4 5" key="2">
    <citation type="submission" date="2016-06" db="EMBL/GenBank/DDBJ databases">
        <authorList>
            <person name="Rodrigo-Torres L."/>
            <person name="Arahal D.R."/>
        </authorList>
    </citation>
    <scope>NUCLEOTIDE SEQUENCE [LARGE SCALE GENOMIC DNA]</scope>
    <source>
        <strain evidence="4 5">CECT 5116</strain>
    </source>
</reference>
<dbReference type="AlphaFoldDB" id="A0A1C3JS00"/>
<name>A0A1C3JS00_9GAMM</name>
<keyword evidence="3" id="KW-0489">Methyltransferase</keyword>
<reference evidence="3 6" key="1">
    <citation type="submission" date="2016-06" db="EMBL/GenBank/DDBJ databases">
        <authorList>
            <person name="Kjaerup R.B."/>
            <person name="Dalgaard T.S."/>
            <person name="Juul-Madsen H.R."/>
        </authorList>
    </citation>
    <scope>NUCLEOTIDE SEQUENCE [LARGE SCALE GENOMIC DNA]</scope>
    <source>
        <strain evidence="3 6">CECT 5115</strain>
    </source>
</reference>
<proteinExistence type="predicted"/>
<protein>
    <submittedName>
        <fullName evidence="3">Ubiquinone biosynthesis O-methyltransferase</fullName>
        <ecNumber evidence="3">2.1.1.222</ecNumber>
    </submittedName>
</protein>
<dbReference type="Pfam" id="PF13649">
    <property type="entry name" value="Methyltransf_25"/>
    <property type="match status" value="1"/>
</dbReference>
<evidence type="ECO:0000313" key="6">
    <source>
        <dbReference type="Proteomes" id="UP000092871"/>
    </source>
</evidence>
<evidence type="ECO:0000313" key="3">
    <source>
        <dbReference type="EMBL" id="SBT17932.1"/>
    </source>
</evidence>
<accession>A0A1C3JS00</accession>
<evidence type="ECO:0000259" key="2">
    <source>
        <dbReference type="Pfam" id="PF13649"/>
    </source>
</evidence>
<dbReference type="Proteomes" id="UP000092871">
    <property type="component" value="Unassembled WGS sequence"/>
</dbReference>
<feature type="domain" description="Methyltransferase" evidence="2">
    <location>
        <begin position="40"/>
        <end position="131"/>
    </location>
</feature>
<evidence type="ECO:0000313" key="5">
    <source>
        <dbReference type="Proteomes" id="UP000092840"/>
    </source>
</evidence>
<dbReference type="EMBL" id="FLRB01000008">
    <property type="protein sequence ID" value="SBT20768.1"/>
    <property type="molecule type" value="Genomic_DNA"/>
</dbReference>
<sequence length="206" mass="23005">MSDYFDSLASTWDDNPMKVERAEATAAKVKSIDFESYDSVVDYGSGTGLLGVQLRHTFGTVHLADSSEKMLKVAQDKISKAGLDNIYIHHIASLSELPDQHSAIVTLMTLHHIADVKDFFAQAWQALEPQGTLMIADLYKEDGSFHKNQPNFDGHNGFDVVELETIAKQTGFRIEHAAAYYEVLKENNEGNEVAYPLFFFVAKKLT</sequence>
<dbReference type="InterPro" id="IPR041698">
    <property type="entry name" value="Methyltransf_25"/>
</dbReference>
<dbReference type="InterPro" id="IPR029063">
    <property type="entry name" value="SAM-dependent_MTases_sf"/>
</dbReference>
<dbReference type="GO" id="GO:0102208">
    <property type="term" value="F:2-polyprenyl-6-hydroxyphenol methylase activity"/>
    <property type="evidence" value="ECO:0007669"/>
    <property type="project" value="UniProtKB-EC"/>
</dbReference>
<dbReference type="SUPFAM" id="SSF53335">
    <property type="entry name" value="S-adenosyl-L-methionine-dependent methyltransferases"/>
    <property type="match status" value="1"/>
</dbReference>
<organism evidence="3 6">
    <name type="scientific">Marinomonas gallaica</name>
    <dbReference type="NCBI Taxonomy" id="1806667"/>
    <lineage>
        <taxon>Bacteria</taxon>
        <taxon>Pseudomonadati</taxon>
        <taxon>Pseudomonadota</taxon>
        <taxon>Gammaproteobacteria</taxon>
        <taxon>Oceanospirillales</taxon>
        <taxon>Oceanospirillaceae</taxon>
        <taxon>Marinomonas</taxon>
    </lineage>
</organism>
<dbReference type="CDD" id="cd02440">
    <property type="entry name" value="AdoMet_MTases"/>
    <property type="match status" value="1"/>
</dbReference>
<dbReference type="RefSeq" id="WP_067035878.1">
    <property type="nucleotide sequence ID" value="NZ_FLRA01000014.1"/>
</dbReference>
<dbReference type="PANTHER" id="PTHR43861">
    <property type="entry name" value="TRANS-ACONITATE 2-METHYLTRANSFERASE-RELATED"/>
    <property type="match status" value="1"/>
</dbReference>
<evidence type="ECO:0000313" key="4">
    <source>
        <dbReference type="EMBL" id="SBT20768.1"/>
    </source>
</evidence>
<dbReference type="GO" id="GO:0032259">
    <property type="term" value="P:methylation"/>
    <property type="evidence" value="ECO:0007669"/>
    <property type="project" value="UniProtKB-KW"/>
</dbReference>